<feature type="domain" description="PGF-CTERM archaeal protein-sorting signal" evidence="3">
    <location>
        <begin position="180"/>
        <end position="200"/>
    </location>
</feature>
<dbReference type="HOGENOM" id="CLU_1340736_0_0_2"/>
<evidence type="ECO:0000313" key="5">
    <source>
        <dbReference type="Proteomes" id="UP000033101"/>
    </source>
</evidence>
<protein>
    <submittedName>
        <fullName evidence="4">Uncharacterized protein</fullName>
    </submittedName>
</protein>
<proteinExistence type="predicted"/>
<organism evidence="4 5">
    <name type="scientific">Methanosarcina horonobensis HB-1 = JCM 15518</name>
    <dbReference type="NCBI Taxonomy" id="1434110"/>
    <lineage>
        <taxon>Archaea</taxon>
        <taxon>Methanobacteriati</taxon>
        <taxon>Methanobacteriota</taxon>
        <taxon>Stenosarchaea group</taxon>
        <taxon>Methanomicrobia</taxon>
        <taxon>Methanosarcinales</taxon>
        <taxon>Methanosarcinaceae</taxon>
        <taxon>Methanosarcina</taxon>
    </lineage>
</organism>
<dbReference type="InterPro" id="IPR002102">
    <property type="entry name" value="Cohesin_dom"/>
</dbReference>
<dbReference type="OrthoDB" id="136924at2157"/>
<dbReference type="KEGG" id="mhor:MSHOH_2178"/>
<evidence type="ECO:0000259" key="3">
    <source>
        <dbReference type="Pfam" id="PF18204"/>
    </source>
</evidence>
<dbReference type="AlphaFoldDB" id="A0A0E3SCP0"/>
<sequence length="204" mass="22017">MKKNPWKDLKRGVLFGTCFAVLVLVFTAVPGQAQQTIVSLSTPELVEGDTVYATVNIENVKDLDAGQFDLLFNSDALRVVGVENGSIRETEIPVQWREADSKKVRVIFNLEGVTGVNGSGQLARIGFEVIGDGESGFRISDGLLGDTEAKSIDTDWRVAEAGGVDADFRGVEAEGTQRATPGFEIVFTLAGLTTAMYLARSEQR</sequence>
<accession>A0A0E3SCP0</accession>
<name>A0A0E3SCP0_9EURY</name>
<dbReference type="Pfam" id="PF00963">
    <property type="entry name" value="Cohesin"/>
    <property type="match status" value="1"/>
</dbReference>
<dbReference type="GO" id="GO:0000272">
    <property type="term" value="P:polysaccharide catabolic process"/>
    <property type="evidence" value="ECO:0007669"/>
    <property type="project" value="InterPro"/>
</dbReference>
<dbReference type="Proteomes" id="UP000033101">
    <property type="component" value="Chromosome"/>
</dbReference>
<dbReference type="GeneID" id="24831429"/>
<dbReference type="EMBL" id="CP009516">
    <property type="protein sequence ID" value="AKB78661.1"/>
    <property type="molecule type" value="Genomic_DNA"/>
</dbReference>
<dbReference type="GO" id="GO:0030246">
    <property type="term" value="F:carbohydrate binding"/>
    <property type="evidence" value="ECO:0007669"/>
    <property type="project" value="InterPro"/>
</dbReference>
<dbReference type="InterPro" id="IPR008965">
    <property type="entry name" value="CBM2/CBM3_carb-bd_dom_sf"/>
</dbReference>
<evidence type="ECO:0000256" key="1">
    <source>
        <dbReference type="ARBA" id="ARBA00022729"/>
    </source>
</evidence>
<dbReference type="Gene3D" id="2.60.40.680">
    <property type="match status" value="1"/>
</dbReference>
<dbReference type="Pfam" id="PF18204">
    <property type="entry name" value="PGF-CTERM"/>
    <property type="match status" value="1"/>
</dbReference>
<reference evidence="4 5" key="1">
    <citation type="submission" date="2014-07" db="EMBL/GenBank/DDBJ databases">
        <title>Methanogenic archaea and the global carbon cycle.</title>
        <authorList>
            <person name="Henriksen J.R."/>
            <person name="Luke J."/>
            <person name="Reinhart S."/>
            <person name="Benedict M.N."/>
            <person name="Youngblut N.D."/>
            <person name="Metcalf M.E."/>
            <person name="Whitaker R.J."/>
            <person name="Metcalf W.W."/>
        </authorList>
    </citation>
    <scope>NUCLEOTIDE SEQUENCE [LARGE SCALE GENOMIC DNA]</scope>
    <source>
        <strain evidence="4 5">HB-1</strain>
    </source>
</reference>
<evidence type="ECO:0000259" key="2">
    <source>
        <dbReference type="Pfam" id="PF00963"/>
    </source>
</evidence>
<dbReference type="SUPFAM" id="SSF49384">
    <property type="entry name" value="Carbohydrate-binding domain"/>
    <property type="match status" value="1"/>
</dbReference>
<feature type="domain" description="Cohesin" evidence="2">
    <location>
        <begin position="46"/>
        <end position="137"/>
    </location>
</feature>
<dbReference type="CDD" id="cd08547">
    <property type="entry name" value="Type_II_cohesin"/>
    <property type="match status" value="1"/>
</dbReference>
<gene>
    <name evidence="4" type="ORF">MSHOH_2178</name>
</gene>
<keyword evidence="5" id="KW-1185">Reference proteome</keyword>
<dbReference type="RefSeq" id="WP_048139815.1">
    <property type="nucleotide sequence ID" value="NZ_CP009516.1"/>
</dbReference>
<dbReference type="InterPro" id="IPR026371">
    <property type="entry name" value="PGF_CTERM"/>
</dbReference>
<dbReference type="PATRIC" id="fig|1434110.4.peg.2776"/>
<evidence type="ECO:0000313" key="4">
    <source>
        <dbReference type="EMBL" id="AKB78661.1"/>
    </source>
</evidence>
<keyword evidence="1" id="KW-0732">Signal</keyword>